<reference evidence="2" key="2">
    <citation type="submission" date="2021-04" db="EMBL/GenBank/DDBJ databases">
        <authorList>
            <person name="Gilroy R."/>
        </authorList>
    </citation>
    <scope>NUCLEOTIDE SEQUENCE</scope>
    <source>
        <strain evidence="2">ChiW19-6364</strain>
    </source>
</reference>
<evidence type="ECO:0000256" key="1">
    <source>
        <dbReference type="ARBA" id="ARBA00006738"/>
    </source>
</evidence>
<proteinExistence type="inferred from homology"/>
<protein>
    <submittedName>
        <fullName evidence="2">YraN family protein</fullName>
    </submittedName>
</protein>
<dbReference type="SUPFAM" id="SSF52980">
    <property type="entry name" value="Restriction endonuclease-like"/>
    <property type="match status" value="1"/>
</dbReference>
<name>A0A9D2U6C5_9FIRM</name>
<dbReference type="InterPro" id="IPR011335">
    <property type="entry name" value="Restrct_endonuc-II-like"/>
</dbReference>
<sequence>AKDEEYLCFIEVKFRSSEKNGSPECAVNSKKQKRLSDAALYYLMQKGYPDTVPCRFDVVGATPERIMLIKNAFSFKG</sequence>
<feature type="non-terminal residue" evidence="2">
    <location>
        <position position="1"/>
    </location>
</feature>
<dbReference type="AlphaFoldDB" id="A0A9D2U6C5"/>
<dbReference type="Pfam" id="PF02021">
    <property type="entry name" value="UPF0102"/>
    <property type="match status" value="1"/>
</dbReference>
<dbReference type="Proteomes" id="UP000823850">
    <property type="component" value="Unassembled WGS sequence"/>
</dbReference>
<dbReference type="EMBL" id="DWUX01000220">
    <property type="protein sequence ID" value="HJD40879.1"/>
    <property type="molecule type" value="Genomic_DNA"/>
</dbReference>
<accession>A0A9D2U6C5</accession>
<evidence type="ECO:0000313" key="2">
    <source>
        <dbReference type="EMBL" id="HJD40879.1"/>
    </source>
</evidence>
<comment type="similarity">
    <text evidence="1">Belongs to the UPF0102 family.</text>
</comment>
<dbReference type="InterPro" id="IPR011856">
    <property type="entry name" value="tRNA_endonuc-like_dom_sf"/>
</dbReference>
<reference evidence="2" key="1">
    <citation type="journal article" date="2021" name="PeerJ">
        <title>Extensive microbial diversity within the chicken gut microbiome revealed by metagenomics and culture.</title>
        <authorList>
            <person name="Gilroy R."/>
            <person name="Ravi A."/>
            <person name="Getino M."/>
            <person name="Pursley I."/>
            <person name="Horton D.L."/>
            <person name="Alikhan N.F."/>
            <person name="Baker D."/>
            <person name="Gharbi K."/>
            <person name="Hall N."/>
            <person name="Watson M."/>
            <person name="Adriaenssens E.M."/>
            <person name="Foster-Nyarko E."/>
            <person name="Jarju S."/>
            <person name="Secka A."/>
            <person name="Antonio M."/>
            <person name="Oren A."/>
            <person name="Chaudhuri R.R."/>
            <person name="La Ragione R."/>
            <person name="Hildebrand F."/>
            <person name="Pallen M.J."/>
        </authorList>
    </citation>
    <scope>NUCLEOTIDE SEQUENCE</scope>
    <source>
        <strain evidence="2">ChiW19-6364</strain>
    </source>
</reference>
<organism evidence="2 3">
    <name type="scientific">Candidatus Blautia stercoripullorum</name>
    <dbReference type="NCBI Taxonomy" id="2838502"/>
    <lineage>
        <taxon>Bacteria</taxon>
        <taxon>Bacillati</taxon>
        <taxon>Bacillota</taxon>
        <taxon>Clostridia</taxon>
        <taxon>Lachnospirales</taxon>
        <taxon>Lachnospiraceae</taxon>
        <taxon>Blautia</taxon>
    </lineage>
</organism>
<gene>
    <name evidence="2" type="ORF">H9913_12750</name>
</gene>
<dbReference type="InterPro" id="IPR003509">
    <property type="entry name" value="UPF0102_YraN-like"/>
</dbReference>
<comment type="caution">
    <text evidence="2">The sequence shown here is derived from an EMBL/GenBank/DDBJ whole genome shotgun (WGS) entry which is preliminary data.</text>
</comment>
<evidence type="ECO:0000313" key="3">
    <source>
        <dbReference type="Proteomes" id="UP000823850"/>
    </source>
</evidence>
<dbReference type="GO" id="GO:0003676">
    <property type="term" value="F:nucleic acid binding"/>
    <property type="evidence" value="ECO:0007669"/>
    <property type="project" value="InterPro"/>
</dbReference>
<dbReference type="Gene3D" id="3.40.1350.10">
    <property type="match status" value="1"/>
</dbReference>
<dbReference type="PANTHER" id="PTHR34039:SF1">
    <property type="entry name" value="UPF0102 PROTEIN YRAN"/>
    <property type="match status" value="1"/>
</dbReference>
<dbReference type="PANTHER" id="PTHR34039">
    <property type="entry name" value="UPF0102 PROTEIN YRAN"/>
    <property type="match status" value="1"/>
</dbReference>